<sequence>MLGFPAGLTAAGGGNRYKAIGVNRILLVLTRGLHHLCHSLLGHDRSVVDSSETCMQPGSSSGDRTHSHWLAAGDTDDEVEMGRCGHVSGASSASSLRSAVLNMDTRPAASTRNQHMNANSGRGTVVLLTAFVAAAIWAPKYVMVEGRNNFPSRSSVIVWMRGLLNLGFSFANVICNAMLLIGIGKQLRKQPDHSPIAFVRYFAPLCMLSILLLWPMLEDPADVLAKLDAHRLVPCLGVAALGALSLIARVAMIRVPVSDGPVGVA</sequence>
<feature type="non-terminal residue" evidence="2">
    <location>
        <position position="265"/>
    </location>
</feature>
<proteinExistence type="predicted"/>
<name>A0A9W8LPS2_9FUNG</name>
<feature type="transmembrane region" description="Helical" evidence="1">
    <location>
        <begin position="163"/>
        <end position="184"/>
    </location>
</feature>
<feature type="transmembrane region" description="Helical" evidence="1">
    <location>
        <begin position="229"/>
        <end position="248"/>
    </location>
</feature>
<evidence type="ECO:0000313" key="2">
    <source>
        <dbReference type="EMBL" id="KAJ2797285.1"/>
    </source>
</evidence>
<dbReference type="OrthoDB" id="5547497at2759"/>
<reference evidence="2" key="1">
    <citation type="submission" date="2022-07" db="EMBL/GenBank/DDBJ databases">
        <title>Phylogenomic reconstructions and comparative analyses of Kickxellomycotina fungi.</title>
        <authorList>
            <person name="Reynolds N.K."/>
            <person name="Stajich J.E."/>
            <person name="Barry K."/>
            <person name="Grigoriev I.V."/>
            <person name="Crous P."/>
            <person name="Smith M.E."/>
        </authorList>
    </citation>
    <scope>NUCLEOTIDE SEQUENCE</scope>
    <source>
        <strain evidence="2">NRRL 1565</strain>
    </source>
</reference>
<feature type="transmembrane region" description="Helical" evidence="1">
    <location>
        <begin position="196"/>
        <end position="217"/>
    </location>
</feature>
<dbReference type="AlphaFoldDB" id="A0A9W8LPS2"/>
<comment type="caution">
    <text evidence="2">The sequence shown here is derived from an EMBL/GenBank/DDBJ whole genome shotgun (WGS) entry which is preliminary data.</text>
</comment>
<keyword evidence="1" id="KW-1133">Transmembrane helix</keyword>
<keyword evidence="1" id="KW-0812">Transmembrane</keyword>
<protein>
    <submittedName>
        <fullName evidence="2">Uncharacterized protein</fullName>
    </submittedName>
</protein>
<organism evidence="2 3">
    <name type="scientific">Coemansia guatemalensis</name>
    <dbReference type="NCBI Taxonomy" id="2761395"/>
    <lineage>
        <taxon>Eukaryota</taxon>
        <taxon>Fungi</taxon>
        <taxon>Fungi incertae sedis</taxon>
        <taxon>Zoopagomycota</taxon>
        <taxon>Kickxellomycotina</taxon>
        <taxon>Kickxellomycetes</taxon>
        <taxon>Kickxellales</taxon>
        <taxon>Kickxellaceae</taxon>
        <taxon>Coemansia</taxon>
    </lineage>
</organism>
<dbReference type="EMBL" id="JANBUO010001670">
    <property type="protein sequence ID" value="KAJ2797285.1"/>
    <property type="molecule type" value="Genomic_DNA"/>
</dbReference>
<evidence type="ECO:0000313" key="3">
    <source>
        <dbReference type="Proteomes" id="UP001140094"/>
    </source>
</evidence>
<feature type="transmembrane region" description="Helical" evidence="1">
    <location>
        <begin position="125"/>
        <end position="143"/>
    </location>
</feature>
<accession>A0A9W8LPS2</accession>
<keyword evidence="1" id="KW-0472">Membrane</keyword>
<dbReference type="Proteomes" id="UP001140094">
    <property type="component" value="Unassembled WGS sequence"/>
</dbReference>
<gene>
    <name evidence="2" type="ORF">H4R20_005239</name>
</gene>
<keyword evidence="3" id="KW-1185">Reference proteome</keyword>
<evidence type="ECO:0000256" key="1">
    <source>
        <dbReference type="SAM" id="Phobius"/>
    </source>
</evidence>